<dbReference type="Proteomes" id="UP000682733">
    <property type="component" value="Unassembled WGS sequence"/>
</dbReference>
<sequence length="305" mass="37115">MSKKRPERYKKFSEVLQVIARIIFALGWQGLVTIVSVLLTATATAKKKNILKKLCSFLHIRQEYELYFRSYGHSHTLAKSLSFKPLSPLEEVIATKVCDRMRRKTERKLLLSFPLSKQLYYHLFIRPTKMLYSIDLINTEFNNEWPEAKRFYDHRRKTYYNYYWELLLFNRRRYRRSYPDLYISTLYATTVCCDHILVNFTHIRQEYELGFRYYDHLKTLEKCLKFEPLNLREEFIATIVCNHMKRRTERKLLLAFPLYKQLYYRLFIQPTKILFALNLLDTEFNRDWPTAKRIYDKKREESGIP</sequence>
<proteinExistence type="predicted"/>
<dbReference type="EMBL" id="CAJOBA010004841">
    <property type="protein sequence ID" value="CAF3725422.1"/>
    <property type="molecule type" value="Genomic_DNA"/>
</dbReference>
<reference evidence="2" key="1">
    <citation type="submission" date="2021-02" db="EMBL/GenBank/DDBJ databases">
        <authorList>
            <person name="Nowell W R."/>
        </authorList>
    </citation>
    <scope>NUCLEOTIDE SEQUENCE</scope>
</reference>
<evidence type="ECO:0000256" key="1">
    <source>
        <dbReference type="SAM" id="Phobius"/>
    </source>
</evidence>
<dbReference type="EMBL" id="CAJNOK010004838">
    <property type="protein sequence ID" value="CAF0951373.1"/>
    <property type="molecule type" value="Genomic_DNA"/>
</dbReference>
<gene>
    <name evidence="2" type="ORF">OVA965_LOCUS12174</name>
    <name evidence="3" type="ORF">TMI583_LOCUS12174</name>
</gene>
<keyword evidence="1" id="KW-1133">Transmembrane helix</keyword>
<accession>A0A8S2DQM2</accession>
<protein>
    <submittedName>
        <fullName evidence="2">Uncharacterized protein</fullName>
    </submittedName>
</protein>
<dbReference type="Proteomes" id="UP000677228">
    <property type="component" value="Unassembled WGS sequence"/>
</dbReference>
<dbReference type="AlphaFoldDB" id="A0A8S2DQM2"/>
<evidence type="ECO:0000313" key="3">
    <source>
        <dbReference type="EMBL" id="CAF3725422.1"/>
    </source>
</evidence>
<evidence type="ECO:0000313" key="4">
    <source>
        <dbReference type="Proteomes" id="UP000677228"/>
    </source>
</evidence>
<evidence type="ECO:0000313" key="2">
    <source>
        <dbReference type="EMBL" id="CAF0951373.1"/>
    </source>
</evidence>
<feature type="transmembrane region" description="Helical" evidence="1">
    <location>
        <begin position="21"/>
        <end position="43"/>
    </location>
</feature>
<keyword evidence="1" id="KW-0812">Transmembrane</keyword>
<comment type="caution">
    <text evidence="2">The sequence shown here is derived from an EMBL/GenBank/DDBJ whole genome shotgun (WGS) entry which is preliminary data.</text>
</comment>
<organism evidence="2 4">
    <name type="scientific">Didymodactylos carnosus</name>
    <dbReference type="NCBI Taxonomy" id="1234261"/>
    <lineage>
        <taxon>Eukaryota</taxon>
        <taxon>Metazoa</taxon>
        <taxon>Spiralia</taxon>
        <taxon>Gnathifera</taxon>
        <taxon>Rotifera</taxon>
        <taxon>Eurotatoria</taxon>
        <taxon>Bdelloidea</taxon>
        <taxon>Philodinida</taxon>
        <taxon>Philodinidae</taxon>
        <taxon>Didymodactylos</taxon>
    </lineage>
</organism>
<keyword evidence="1" id="KW-0472">Membrane</keyword>
<name>A0A8S2DQM2_9BILA</name>